<dbReference type="Proteomes" id="UP001489004">
    <property type="component" value="Unassembled WGS sequence"/>
</dbReference>
<evidence type="ECO:0000313" key="1">
    <source>
        <dbReference type="EMBL" id="KAK9811627.1"/>
    </source>
</evidence>
<reference evidence="1 2" key="1">
    <citation type="journal article" date="2024" name="Nat. Commun.">
        <title>Phylogenomics reveals the evolutionary origins of lichenization in chlorophyte algae.</title>
        <authorList>
            <person name="Puginier C."/>
            <person name="Libourel C."/>
            <person name="Otte J."/>
            <person name="Skaloud P."/>
            <person name="Haon M."/>
            <person name="Grisel S."/>
            <person name="Petersen M."/>
            <person name="Berrin J.G."/>
            <person name="Delaux P.M."/>
            <person name="Dal Grande F."/>
            <person name="Keller J."/>
        </authorList>
    </citation>
    <scope>NUCLEOTIDE SEQUENCE [LARGE SCALE GENOMIC DNA]</scope>
    <source>
        <strain evidence="1 2">SAG 2043</strain>
    </source>
</reference>
<name>A0AAW1PT40_9CHLO</name>
<protein>
    <submittedName>
        <fullName evidence="1">Uncharacterized protein</fullName>
    </submittedName>
</protein>
<evidence type="ECO:0000313" key="2">
    <source>
        <dbReference type="Proteomes" id="UP001489004"/>
    </source>
</evidence>
<sequence length="266" mass="29792">MVRKEEHFVPTSSTTEARVALEKGERWDELSWALERQQNEHSIIIMPLFYGIGVNDLSKQEALLRIYHPDRWQQYAADLKAVGHITRARTELVDGFDKLSVKDIVHHVVDKLQLRPTLAAAHPVAVTEDALHICAGLPLGLERLGDHLHPFRDANAWKGELAYYQATEATPRTLEDIAIASVLRHAGDRLPTTEKHVFVDAATVIEVFKASSDLVCGITYGIWRFLPDAYAVTNSVIAGVVSIICAHSLNFFYPAWQTVHQQPTSV</sequence>
<organism evidence="1 2">
    <name type="scientific">[Myrmecia] bisecta</name>
    <dbReference type="NCBI Taxonomy" id="41462"/>
    <lineage>
        <taxon>Eukaryota</taxon>
        <taxon>Viridiplantae</taxon>
        <taxon>Chlorophyta</taxon>
        <taxon>core chlorophytes</taxon>
        <taxon>Trebouxiophyceae</taxon>
        <taxon>Trebouxiales</taxon>
        <taxon>Trebouxiaceae</taxon>
        <taxon>Myrmecia</taxon>
    </lineage>
</organism>
<comment type="caution">
    <text evidence="1">The sequence shown here is derived from an EMBL/GenBank/DDBJ whole genome shotgun (WGS) entry which is preliminary data.</text>
</comment>
<accession>A0AAW1PT40</accession>
<proteinExistence type="predicted"/>
<keyword evidence="2" id="KW-1185">Reference proteome</keyword>
<dbReference type="EMBL" id="JALJOR010000009">
    <property type="protein sequence ID" value="KAK9811627.1"/>
    <property type="molecule type" value="Genomic_DNA"/>
</dbReference>
<gene>
    <name evidence="1" type="ORF">WJX72_007248</name>
</gene>
<dbReference type="AlphaFoldDB" id="A0AAW1PT40"/>